<accession>A0A9Q0R392</accession>
<proteinExistence type="predicted"/>
<organism evidence="1 2">
    <name type="scientific">Protea cynaroides</name>
    <dbReference type="NCBI Taxonomy" id="273540"/>
    <lineage>
        <taxon>Eukaryota</taxon>
        <taxon>Viridiplantae</taxon>
        <taxon>Streptophyta</taxon>
        <taxon>Embryophyta</taxon>
        <taxon>Tracheophyta</taxon>
        <taxon>Spermatophyta</taxon>
        <taxon>Magnoliopsida</taxon>
        <taxon>Proteales</taxon>
        <taxon>Proteaceae</taxon>
        <taxon>Protea</taxon>
    </lineage>
</organism>
<keyword evidence="2" id="KW-1185">Reference proteome</keyword>
<evidence type="ECO:0000313" key="2">
    <source>
        <dbReference type="Proteomes" id="UP001141806"/>
    </source>
</evidence>
<protein>
    <submittedName>
        <fullName evidence="1">Uncharacterized protein</fullName>
    </submittedName>
</protein>
<dbReference type="Proteomes" id="UP001141806">
    <property type="component" value="Unassembled WGS sequence"/>
</dbReference>
<dbReference type="EMBL" id="JAMYWD010000001">
    <property type="protein sequence ID" value="KAJ4981300.1"/>
    <property type="molecule type" value="Genomic_DNA"/>
</dbReference>
<dbReference type="AlphaFoldDB" id="A0A9Q0R392"/>
<evidence type="ECO:0000313" key="1">
    <source>
        <dbReference type="EMBL" id="KAJ4981300.1"/>
    </source>
</evidence>
<name>A0A9Q0R392_9MAGN</name>
<sequence>MFNQFLETLSEAYVSVEHFVVLNFDIMINADGACYLHSPFFLGLGHWNMNLCVNGRVTEGQGATFSDFTVWHDSEELYDLDQVLDLWLLVFIKAGFYVPHLWVIG</sequence>
<gene>
    <name evidence="1" type="ORF">NE237_032137</name>
</gene>
<reference evidence="1" key="1">
    <citation type="journal article" date="2023" name="Plant J.">
        <title>The genome of the king protea, Protea cynaroides.</title>
        <authorList>
            <person name="Chang J."/>
            <person name="Duong T.A."/>
            <person name="Schoeman C."/>
            <person name="Ma X."/>
            <person name="Roodt D."/>
            <person name="Barker N."/>
            <person name="Li Z."/>
            <person name="Van de Peer Y."/>
            <person name="Mizrachi E."/>
        </authorList>
    </citation>
    <scope>NUCLEOTIDE SEQUENCE</scope>
    <source>
        <tissue evidence="1">Young leaves</tissue>
    </source>
</reference>
<comment type="caution">
    <text evidence="1">The sequence shown here is derived from an EMBL/GenBank/DDBJ whole genome shotgun (WGS) entry which is preliminary data.</text>
</comment>